<reference evidence="6" key="1">
    <citation type="journal article" date="2019" name="Int. J. Syst. Evol. Microbiol.">
        <title>The Global Catalogue of Microorganisms (GCM) 10K type strain sequencing project: providing services to taxonomists for standard genome sequencing and annotation.</title>
        <authorList>
            <consortium name="The Broad Institute Genomics Platform"/>
            <consortium name="The Broad Institute Genome Sequencing Center for Infectious Disease"/>
            <person name="Wu L."/>
            <person name="Ma J."/>
        </authorList>
    </citation>
    <scope>NUCLEOTIDE SEQUENCE [LARGE SCALE GENOMIC DNA]</scope>
    <source>
        <strain evidence="6">KCTC 32255</strain>
    </source>
</reference>
<organism evidence="5 6">
    <name type="scientific">Haloechinothrix salitolerans</name>
    <dbReference type="NCBI Taxonomy" id="926830"/>
    <lineage>
        <taxon>Bacteria</taxon>
        <taxon>Bacillati</taxon>
        <taxon>Actinomycetota</taxon>
        <taxon>Actinomycetes</taxon>
        <taxon>Pseudonocardiales</taxon>
        <taxon>Pseudonocardiaceae</taxon>
        <taxon>Haloechinothrix</taxon>
    </lineage>
</organism>
<evidence type="ECO:0000256" key="3">
    <source>
        <dbReference type="ARBA" id="ARBA00022840"/>
    </source>
</evidence>
<dbReference type="NCBIfam" id="TIGR02727">
    <property type="entry name" value="MTHFS_bact"/>
    <property type="match status" value="1"/>
</dbReference>
<evidence type="ECO:0000256" key="4">
    <source>
        <dbReference type="RuleBase" id="RU361279"/>
    </source>
</evidence>
<gene>
    <name evidence="5" type="ORF">ACFQGD_13210</name>
</gene>
<evidence type="ECO:0000313" key="5">
    <source>
        <dbReference type="EMBL" id="MFC6868100.1"/>
    </source>
</evidence>
<dbReference type="PANTHER" id="PTHR23407:SF1">
    <property type="entry name" value="5-FORMYLTETRAHYDROFOLATE CYCLO-LIGASE"/>
    <property type="match status" value="1"/>
</dbReference>
<name>A0ABW2C0H9_9PSEU</name>
<sequence>MTDGHHPPQTKAEWRSVLRAQRSSVSRSTWEQEARALTEAIGALPMVRPGTSVGCYVPFGPEPGSLDMLDVLLDVGARVLLPIVPTERGPLDWAQYDGPDSLASGPLPGLLEPAGDRLGPEAIADAQVVLTPAVGVDENAVRLGRGAGYYDRSLPFTKPGTDLIAVVRDDEVVQRLPAESHDVRMTAALTPGGGLIPLPR</sequence>
<comment type="catalytic activity">
    <reaction evidence="4">
        <text>(6S)-5-formyl-5,6,7,8-tetrahydrofolate + ATP = (6R)-5,10-methenyltetrahydrofolate + ADP + phosphate</text>
        <dbReference type="Rhea" id="RHEA:10488"/>
        <dbReference type="ChEBI" id="CHEBI:30616"/>
        <dbReference type="ChEBI" id="CHEBI:43474"/>
        <dbReference type="ChEBI" id="CHEBI:57455"/>
        <dbReference type="ChEBI" id="CHEBI:57457"/>
        <dbReference type="ChEBI" id="CHEBI:456216"/>
        <dbReference type="EC" id="6.3.3.2"/>
    </reaction>
</comment>
<proteinExistence type="inferred from homology"/>
<keyword evidence="4" id="KW-0460">Magnesium</keyword>
<keyword evidence="6" id="KW-1185">Reference proteome</keyword>
<comment type="cofactor">
    <cofactor evidence="4">
        <name>Mg(2+)</name>
        <dbReference type="ChEBI" id="CHEBI:18420"/>
    </cofactor>
</comment>
<keyword evidence="2 4" id="KW-0547">Nucleotide-binding</keyword>
<keyword evidence="3 4" id="KW-0067">ATP-binding</keyword>
<dbReference type="Pfam" id="PF01812">
    <property type="entry name" value="5-FTHF_cyc-lig"/>
    <property type="match status" value="1"/>
</dbReference>
<dbReference type="PANTHER" id="PTHR23407">
    <property type="entry name" value="ATPASE INHIBITOR/5-FORMYLTETRAHYDROFOLATE CYCLO-LIGASE"/>
    <property type="match status" value="1"/>
</dbReference>
<dbReference type="PIRSF" id="PIRSF006806">
    <property type="entry name" value="FTHF_cligase"/>
    <property type="match status" value="1"/>
</dbReference>
<comment type="similarity">
    <text evidence="1 4">Belongs to the 5-formyltetrahydrofolate cyclo-ligase family.</text>
</comment>
<dbReference type="EC" id="6.3.3.2" evidence="4"/>
<protein>
    <recommendedName>
        <fullName evidence="4">5-formyltetrahydrofolate cyclo-ligase</fullName>
        <ecNumber evidence="4">6.3.3.2</ecNumber>
    </recommendedName>
</protein>
<dbReference type="InterPro" id="IPR024185">
    <property type="entry name" value="FTHF_cligase-like_sf"/>
</dbReference>
<evidence type="ECO:0000313" key="6">
    <source>
        <dbReference type="Proteomes" id="UP001596337"/>
    </source>
</evidence>
<dbReference type="Gene3D" id="3.40.50.10420">
    <property type="entry name" value="NagB/RpiA/CoA transferase-like"/>
    <property type="match status" value="1"/>
</dbReference>
<keyword evidence="5" id="KW-0436">Ligase</keyword>
<keyword evidence="4" id="KW-0479">Metal-binding</keyword>
<dbReference type="RefSeq" id="WP_345404643.1">
    <property type="nucleotide sequence ID" value="NZ_BAABLA010000118.1"/>
</dbReference>
<dbReference type="InterPro" id="IPR002698">
    <property type="entry name" value="FTHF_cligase"/>
</dbReference>
<evidence type="ECO:0000256" key="1">
    <source>
        <dbReference type="ARBA" id="ARBA00010638"/>
    </source>
</evidence>
<evidence type="ECO:0000256" key="2">
    <source>
        <dbReference type="ARBA" id="ARBA00022741"/>
    </source>
</evidence>
<dbReference type="GO" id="GO:0030272">
    <property type="term" value="F:5-formyltetrahydrofolate cyclo-ligase activity"/>
    <property type="evidence" value="ECO:0007669"/>
    <property type="project" value="UniProtKB-EC"/>
</dbReference>
<accession>A0ABW2C0H9</accession>
<dbReference type="Proteomes" id="UP001596337">
    <property type="component" value="Unassembled WGS sequence"/>
</dbReference>
<dbReference type="SUPFAM" id="SSF100950">
    <property type="entry name" value="NagB/RpiA/CoA transferase-like"/>
    <property type="match status" value="1"/>
</dbReference>
<comment type="caution">
    <text evidence="5">The sequence shown here is derived from an EMBL/GenBank/DDBJ whole genome shotgun (WGS) entry which is preliminary data.</text>
</comment>
<dbReference type="EMBL" id="JBHSXX010000001">
    <property type="protein sequence ID" value="MFC6868100.1"/>
    <property type="molecule type" value="Genomic_DNA"/>
</dbReference>
<dbReference type="InterPro" id="IPR037171">
    <property type="entry name" value="NagB/RpiA_transferase-like"/>
</dbReference>